<evidence type="ECO:0000313" key="5">
    <source>
        <dbReference type="EMBL" id="OGH89554.1"/>
    </source>
</evidence>
<protein>
    <recommendedName>
        <fullName evidence="4">PEP-utilising enzyme mobile domain-containing protein</fullName>
    </recommendedName>
</protein>
<keyword evidence="2" id="KW-0547">Nucleotide-binding</keyword>
<dbReference type="InterPro" id="IPR036637">
    <property type="entry name" value="Phosphohistidine_dom_sf"/>
</dbReference>
<dbReference type="InterPro" id="IPR008279">
    <property type="entry name" value="PEP-util_enz_mobile_dom"/>
</dbReference>
<proteinExistence type="inferred from homology"/>
<dbReference type="PANTHER" id="PTHR43030">
    <property type="entry name" value="PHOSPHOENOLPYRUVATE SYNTHASE"/>
    <property type="match status" value="1"/>
</dbReference>
<gene>
    <name evidence="5" type="ORF">A2537_03370</name>
</gene>
<evidence type="ECO:0000256" key="2">
    <source>
        <dbReference type="ARBA" id="ARBA00022741"/>
    </source>
</evidence>
<dbReference type="AlphaFoldDB" id="A0A1F6P0V0"/>
<dbReference type="Pfam" id="PF00391">
    <property type="entry name" value="PEP-utilizers"/>
    <property type="match status" value="1"/>
</dbReference>
<dbReference type="InterPro" id="IPR006319">
    <property type="entry name" value="PEP_synth"/>
</dbReference>
<dbReference type="Proteomes" id="UP000178490">
    <property type="component" value="Unassembled WGS sequence"/>
</dbReference>
<dbReference type="PANTHER" id="PTHR43030:SF1">
    <property type="entry name" value="PHOSPHOENOLPYRUVATE SYNTHASE"/>
    <property type="match status" value="1"/>
</dbReference>
<dbReference type="SUPFAM" id="SSF52009">
    <property type="entry name" value="Phosphohistidine domain"/>
    <property type="match status" value="1"/>
</dbReference>
<feature type="domain" description="PEP-utilising enzyme mobile" evidence="4">
    <location>
        <begin position="282"/>
        <end position="351"/>
    </location>
</feature>
<evidence type="ECO:0000256" key="3">
    <source>
        <dbReference type="ARBA" id="ARBA00022840"/>
    </source>
</evidence>
<keyword evidence="3" id="KW-0067">ATP-binding</keyword>
<name>A0A1F6P0V0_9BACT</name>
<comment type="caution">
    <text evidence="5">The sequence shown here is derived from an EMBL/GenBank/DDBJ whole genome shotgun (WGS) entry which is preliminary data.</text>
</comment>
<dbReference type="Gene3D" id="3.50.30.10">
    <property type="entry name" value="Phosphohistidine domain"/>
    <property type="match status" value="1"/>
</dbReference>
<evidence type="ECO:0000259" key="4">
    <source>
        <dbReference type="Pfam" id="PF00391"/>
    </source>
</evidence>
<comment type="similarity">
    <text evidence="1">Belongs to the PEP-utilizing enzyme family.</text>
</comment>
<reference evidence="5 6" key="1">
    <citation type="journal article" date="2016" name="Nat. Commun.">
        <title>Thousands of microbial genomes shed light on interconnected biogeochemical processes in an aquifer system.</title>
        <authorList>
            <person name="Anantharaman K."/>
            <person name="Brown C.T."/>
            <person name="Hug L.A."/>
            <person name="Sharon I."/>
            <person name="Castelle C.J."/>
            <person name="Probst A.J."/>
            <person name="Thomas B.C."/>
            <person name="Singh A."/>
            <person name="Wilkins M.J."/>
            <person name="Karaoz U."/>
            <person name="Brodie E.L."/>
            <person name="Williams K.H."/>
            <person name="Hubbard S.S."/>
            <person name="Banfield J.F."/>
        </authorList>
    </citation>
    <scope>NUCLEOTIDE SEQUENCE [LARGE SCALE GENOMIC DNA]</scope>
</reference>
<accession>A0A1F6P0V0</accession>
<evidence type="ECO:0000256" key="1">
    <source>
        <dbReference type="ARBA" id="ARBA00007837"/>
    </source>
</evidence>
<dbReference type="GO" id="GO:0005524">
    <property type="term" value="F:ATP binding"/>
    <property type="evidence" value="ECO:0007669"/>
    <property type="project" value="UniProtKB-KW"/>
</dbReference>
<organism evidence="5 6">
    <name type="scientific">Candidatus Magasanikbacteria bacterium RIFOXYD2_FULL_36_9</name>
    <dbReference type="NCBI Taxonomy" id="1798707"/>
    <lineage>
        <taxon>Bacteria</taxon>
        <taxon>Candidatus Magasanikiibacteriota</taxon>
    </lineage>
</organism>
<evidence type="ECO:0000313" key="6">
    <source>
        <dbReference type="Proteomes" id="UP000178490"/>
    </source>
</evidence>
<dbReference type="GO" id="GO:0008986">
    <property type="term" value="F:pyruvate, water dikinase activity"/>
    <property type="evidence" value="ECO:0007669"/>
    <property type="project" value="InterPro"/>
</dbReference>
<sequence>MTTNKVNKQKLDKLIPPLTSWMKLIKKNVEDLNLEDRKKYDRLEILSSLTGIECNIPIYKLKTTDVLSNKINIKFKGRCGWRLIPSKNNFPKLRTRGKSMSVNKKWLIEEKINPNIYPLIEIIPQHKQIINSGIFIIDDHKIFGEVVPGDLWQLIYGTTPTNLSIHFIYDFKKWTFSKKNTSVEKIVKKLVKQLKIENFGIKKEVKNKLNGELTNFGFIKGYYEFRALKDRTMLVDYDRILYKLFNNHLLTNKLYLKGTCISLGRCTGKIKIINNPKNQTISKNDIIVCPIITVDYLPLIRKCAGVIIKQGGMLSHAAIILREIKKPCLALPNEIIKKLKNNDKVIIDAYTDQIIINNT</sequence>
<dbReference type="EMBL" id="MFRC01000038">
    <property type="protein sequence ID" value="OGH89554.1"/>
    <property type="molecule type" value="Genomic_DNA"/>
</dbReference>